<sequence length="357" mass="40472">MLNRRTTFLILFLFTLPMYNFSAYAQELKLPEAPIFIDQQSFETRYIMKGGNILVPALFLKHTGVRVDWNKSFRSVVFRYKDRQIALPVGKSYFDDYGSATGVWRRLPLSTKTIQFDGETFVPLIDVVKKLGMQVSYEGERTFITTNIDSPKGAIYKGDSTKKQVALTFDDGPDDYYTPQILEILKEKAVPATFFVVGKEAEAFPYMTRKIVNDGHGIANHTWGHPVLPQVTTSELVEEIQSTQQVLLETVGRVPDLIRPPYGAVTKSDLLVLNEMGLRVIKWSVDTIDWSGQSGDEILNIVRREISPGGIILQHNFQTDERLLDGTIEALPIIIDELQGRGYQFVTVQTLLENQEN</sequence>
<organism evidence="5 6">
    <name type="scientific">Halalkalibacter kiskunsagensis</name>
    <dbReference type="NCBI Taxonomy" id="1548599"/>
    <lineage>
        <taxon>Bacteria</taxon>
        <taxon>Bacillati</taxon>
        <taxon>Bacillota</taxon>
        <taxon>Bacilli</taxon>
        <taxon>Bacillales</taxon>
        <taxon>Bacillaceae</taxon>
        <taxon>Halalkalibacter</taxon>
    </lineage>
</organism>
<evidence type="ECO:0000256" key="3">
    <source>
        <dbReference type="SAM" id="SignalP"/>
    </source>
</evidence>
<evidence type="ECO:0000259" key="4">
    <source>
        <dbReference type="PROSITE" id="PS51677"/>
    </source>
</evidence>
<feature type="chain" id="PRO_5046397975" evidence="3">
    <location>
        <begin position="26"/>
        <end position="357"/>
    </location>
</feature>
<dbReference type="SUPFAM" id="SSF55383">
    <property type="entry name" value="Copper amine oxidase, domain N"/>
    <property type="match status" value="1"/>
</dbReference>
<evidence type="ECO:0000313" key="5">
    <source>
        <dbReference type="EMBL" id="MFC0470117.1"/>
    </source>
</evidence>
<dbReference type="Proteomes" id="UP001589838">
    <property type="component" value="Unassembled WGS sequence"/>
</dbReference>
<comment type="caution">
    <text evidence="5">The sequence shown here is derived from an EMBL/GenBank/DDBJ whole genome shotgun (WGS) entry which is preliminary data.</text>
</comment>
<feature type="domain" description="NodB homology" evidence="4">
    <location>
        <begin position="163"/>
        <end position="346"/>
    </location>
</feature>
<name>A0ABV6KB04_9BACI</name>
<dbReference type="Gene3D" id="3.20.20.370">
    <property type="entry name" value="Glycoside hydrolase/deacetylase"/>
    <property type="match status" value="1"/>
</dbReference>
<dbReference type="PROSITE" id="PS51677">
    <property type="entry name" value="NODB"/>
    <property type="match status" value="1"/>
</dbReference>
<dbReference type="CDD" id="cd10917">
    <property type="entry name" value="CE4_NodB_like_6s_7s"/>
    <property type="match status" value="1"/>
</dbReference>
<keyword evidence="2" id="KW-0378">Hydrolase</keyword>
<dbReference type="Pfam" id="PF01522">
    <property type="entry name" value="Polysacc_deac_1"/>
    <property type="match status" value="1"/>
</dbReference>
<dbReference type="InterPro" id="IPR050248">
    <property type="entry name" value="Polysacc_deacetylase_ArnD"/>
</dbReference>
<evidence type="ECO:0000256" key="2">
    <source>
        <dbReference type="ARBA" id="ARBA00022801"/>
    </source>
</evidence>
<dbReference type="PANTHER" id="PTHR10587">
    <property type="entry name" value="GLYCOSYL TRANSFERASE-RELATED"/>
    <property type="match status" value="1"/>
</dbReference>
<dbReference type="InterPro" id="IPR002509">
    <property type="entry name" value="NODB_dom"/>
</dbReference>
<dbReference type="SUPFAM" id="SSF88713">
    <property type="entry name" value="Glycoside hydrolase/deacetylase"/>
    <property type="match status" value="1"/>
</dbReference>
<accession>A0ABV6KB04</accession>
<evidence type="ECO:0000256" key="1">
    <source>
        <dbReference type="ARBA" id="ARBA00022723"/>
    </source>
</evidence>
<evidence type="ECO:0000313" key="6">
    <source>
        <dbReference type="Proteomes" id="UP001589838"/>
    </source>
</evidence>
<dbReference type="RefSeq" id="WP_335961387.1">
    <property type="nucleotide sequence ID" value="NZ_JAXBLX010000016.1"/>
</dbReference>
<dbReference type="PANTHER" id="PTHR10587:SF133">
    <property type="entry name" value="CHITIN DEACETYLASE 1-RELATED"/>
    <property type="match status" value="1"/>
</dbReference>
<keyword evidence="3" id="KW-0732">Signal</keyword>
<proteinExistence type="predicted"/>
<reference evidence="5 6" key="1">
    <citation type="submission" date="2024-09" db="EMBL/GenBank/DDBJ databases">
        <authorList>
            <person name="Sun Q."/>
            <person name="Mori K."/>
        </authorList>
    </citation>
    <scope>NUCLEOTIDE SEQUENCE [LARGE SCALE GENOMIC DNA]</scope>
    <source>
        <strain evidence="5 6">NCAIM B.02610</strain>
    </source>
</reference>
<dbReference type="InterPro" id="IPR012854">
    <property type="entry name" value="Cu_amine_oxidase-like_N"/>
</dbReference>
<dbReference type="InterPro" id="IPR036582">
    <property type="entry name" value="Mao_N_sf"/>
</dbReference>
<dbReference type="EMBL" id="JBHLUX010000017">
    <property type="protein sequence ID" value="MFC0470117.1"/>
    <property type="molecule type" value="Genomic_DNA"/>
</dbReference>
<dbReference type="Pfam" id="PF07833">
    <property type="entry name" value="Cu_amine_oxidN1"/>
    <property type="match status" value="1"/>
</dbReference>
<protein>
    <submittedName>
        <fullName evidence="5">Polysaccharide deacetylase family protein</fullName>
    </submittedName>
</protein>
<dbReference type="InterPro" id="IPR011330">
    <property type="entry name" value="Glyco_hydro/deAcase_b/a-brl"/>
</dbReference>
<gene>
    <name evidence="5" type="ORF">ACFFHM_06165</name>
</gene>
<keyword evidence="6" id="KW-1185">Reference proteome</keyword>
<feature type="signal peptide" evidence="3">
    <location>
        <begin position="1"/>
        <end position="25"/>
    </location>
</feature>
<keyword evidence="1" id="KW-0479">Metal-binding</keyword>